<protein>
    <recommendedName>
        <fullName evidence="7">Cytosine-specific methyltransferase</fullName>
        <ecNumber evidence="7">2.1.1.37</ecNumber>
    </recommendedName>
</protein>
<gene>
    <name evidence="10" type="primary">bsmAIM</name>
</gene>
<dbReference type="InterPro" id="IPR050390">
    <property type="entry name" value="C5-Methyltransferase"/>
</dbReference>
<dbReference type="Gene3D" id="3.90.120.10">
    <property type="entry name" value="DNA Methylase, subunit A, domain 2"/>
    <property type="match status" value="1"/>
</dbReference>
<dbReference type="InterPro" id="IPR001525">
    <property type="entry name" value="C5_MeTfrase"/>
</dbReference>
<dbReference type="InterPro" id="IPR029063">
    <property type="entry name" value="SAM-dependent_MTases_sf"/>
</dbReference>
<keyword evidence="1 5" id="KW-0489">Methyltransferase</keyword>
<evidence type="ECO:0000256" key="4">
    <source>
        <dbReference type="ARBA" id="ARBA00022747"/>
    </source>
</evidence>
<evidence type="ECO:0000256" key="5">
    <source>
        <dbReference type="PROSITE-ProRule" id="PRU01016"/>
    </source>
</evidence>
<organism evidence="10">
    <name type="scientific">Geobacillus stearothermophilus</name>
    <name type="common">Bacillus stearothermophilus</name>
    <dbReference type="NCBI Taxonomy" id="1422"/>
    <lineage>
        <taxon>Bacteria</taxon>
        <taxon>Bacillati</taxon>
        <taxon>Bacillota</taxon>
        <taxon>Bacilli</taxon>
        <taxon>Bacillales</taxon>
        <taxon>Anoxybacillaceae</taxon>
        <taxon>Geobacillus</taxon>
    </lineage>
</organism>
<evidence type="ECO:0000259" key="9">
    <source>
        <dbReference type="Pfam" id="PF12950"/>
    </source>
</evidence>
<name>Q6UQ63_GEOSE</name>
<proteinExistence type="inferred from homology"/>
<dbReference type="GO" id="GO:0044027">
    <property type="term" value="P:negative regulation of gene expression via chromosomal CpG island methylation"/>
    <property type="evidence" value="ECO:0007669"/>
    <property type="project" value="TreeGrafter"/>
</dbReference>
<dbReference type="PANTHER" id="PTHR10629">
    <property type="entry name" value="CYTOSINE-SPECIFIC METHYLTRANSFERASE"/>
    <property type="match status" value="1"/>
</dbReference>
<feature type="active site" evidence="5">
    <location>
        <position position="851"/>
    </location>
</feature>
<dbReference type="Pfam" id="PF00145">
    <property type="entry name" value="DNA_methylase"/>
    <property type="match status" value="2"/>
</dbReference>
<comment type="catalytic activity">
    <reaction evidence="7">
        <text>a 2'-deoxycytidine in DNA + S-adenosyl-L-methionine = a 5-methyl-2'-deoxycytidine in DNA + S-adenosyl-L-homocysteine + H(+)</text>
        <dbReference type="Rhea" id="RHEA:13681"/>
        <dbReference type="Rhea" id="RHEA-COMP:11369"/>
        <dbReference type="Rhea" id="RHEA-COMP:11370"/>
        <dbReference type="ChEBI" id="CHEBI:15378"/>
        <dbReference type="ChEBI" id="CHEBI:57856"/>
        <dbReference type="ChEBI" id="CHEBI:59789"/>
        <dbReference type="ChEBI" id="CHEBI:85452"/>
        <dbReference type="ChEBI" id="CHEBI:85454"/>
        <dbReference type="EC" id="2.1.1.37"/>
    </reaction>
</comment>
<dbReference type="GO" id="GO:0003677">
    <property type="term" value="F:DNA binding"/>
    <property type="evidence" value="ECO:0007669"/>
    <property type="project" value="TreeGrafter"/>
</dbReference>
<evidence type="ECO:0000259" key="8">
    <source>
        <dbReference type="Pfam" id="PF07669"/>
    </source>
</evidence>
<dbReference type="Pfam" id="PF12950">
    <property type="entry name" value="TaqI_C"/>
    <property type="match status" value="1"/>
</dbReference>
<accession>Q6UQ63</accession>
<dbReference type="REBASE" id="4923">
    <property type="entry name" value="M.BsmAI"/>
</dbReference>
<keyword evidence="3 5" id="KW-0949">S-adenosyl-L-methionine</keyword>
<dbReference type="GO" id="GO:0003886">
    <property type="term" value="F:DNA (cytosine-5-)-methyltransferase activity"/>
    <property type="evidence" value="ECO:0007669"/>
    <property type="project" value="UniProtKB-EC"/>
</dbReference>
<dbReference type="NCBIfam" id="TIGR00675">
    <property type="entry name" value="dcm"/>
    <property type="match status" value="1"/>
</dbReference>
<evidence type="ECO:0000256" key="6">
    <source>
        <dbReference type="RuleBase" id="RU000416"/>
    </source>
</evidence>
<dbReference type="PROSITE" id="PS51679">
    <property type="entry name" value="SAM_MT_C5"/>
    <property type="match status" value="1"/>
</dbReference>
<comment type="similarity">
    <text evidence="5 6">Belongs to the class I-like SAM-binding methyltransferase superfamily. C5-methyltransferase family.</text>
</comment>
<evidence type="ECO:0000256" key="3">
    <source>
        <dbReference type="ARBA" id="ARBA00022691"/>
    </source>
</evidence>
<dbReference type="InterPro" id="IPR014329">
    <property type="entry name" value="M6_adenine_DNA_mtrans_Alw26I"/>
</dbReference>
<dbReference type="NCBIfam" id="TIGR02987">
    <property type="entry name" value="met_A_Alw26"/>
    <property type="match status" value="1"/>
</dbReference>
<dbReference type="PROSITE" id="PS00094">
    <property type="entry name" value="C5_MTASE_1"/>
    <property type="match status" value="1"/>
</dbReference>
<dbReference type="InterPro" id="IPR018117">
    <property type="entry name" value="C5_DNA_meth_AS"/>
</dbReference>
<dbReference type="EMBL" id="AY364324">
    <property type="protein sequence ID" value="AAQ72364.1"/>
    <property type="molecule type" value="Genomic_DNA"/>
</dbReference>
<evidence type="ECO:0000313" key="10">
    <source>
        <dbReference type="EMBL" id="AAQ72364.1"/>
    </source>
</evidence>
<evidence type="ECO:0000256" key="2">
    <source>
        <dbReference type="ARBA" id="ARBA00022679"/>
    </source>
</evidence>
<dbReference type="GO" id="GO:0009007">
    <property type="term" value="F:site-specific DNA-methyltransferase (adenine-specific) activity"/>
    <property type="evidence" value="ECO:0007669"/>
    <property type="project" value="UniProtKB-EC"/>
</dbReference>
<sequence>MNGGACVKENTEINIDIKKAALWDTIRNKSQFLETQMDPLERKRTGSYFTALELTDVMMQELVSYILKSDKDITELKFLEPCVGTGNFVFSYLKEISKLQLHKEQIETLINNIYVADINQTALLEYKKLLSKFAKLYFDIDLSEEYFNSHIGSALLIDVAAEQPEYIKITDVFPDEVVKEGFDIVVTNPPYKNLKAEKGQYSNDLEYEIDRARYAEIKKMVKRIFNYSTDGVLNLYKLFVEEIIDKYANPNGFVSLLIPSSILTDKTCTKLRTHMLVDSNILSIKMINEGSGYIDAQQALSAILIQKGKRTESIKVTKDYSNNPNQITDINMEDILNENTGNAIFAINNHEYFILKQLRKFPVVKDLDFIINLRGELDLTANKDSIVNIDTGYPLLRGRNIGYYEILDTCSGEFVSKDFIENSKKSRYIKEKRIVCQQVVNMKKERRVTFALVEENYVLGNSCNFISVMDNDYNIDLYAILGLFNTSIINWLFKLTSSNNHVNNYEIDCFPVPIGSPYLNKISNLVKKYLSNKDSSLLEKIEEYAYIAYGIREAKEDNEDKDDIANLKETNDIIKKYYSAIKHVLPSITLEDSVSILEGQSSIESFILQSGVELDKYTRNIVLGITDKYMKIKKGEILNHTTFKLSDLDLEMIRSVPPGGNWKDIPIETVKKFKRLMRITETGGRTTLYGRIDYDKPSYTITTYFNRPGNGTYVHPVHDRVLSVREAARFQCFKDDYYFYGNKTQMLKQVGNAVPTILAYQIAKKIVDKTGCRKSIDLFCGAGGLTAGFKEAGIQSVLCNDIEESACITLKINNPEIKVLCGDISQHETKEHIVNVAINEDVDIICGGPPCQGFSMAGLRLTDDPRNQLFKEFIEIVSRVKPKVIVFENVEGILSFQSGKVYRAILEMFSEIGYFTEGRTLMSSDYAVPQKRKRVFIICTRDDMDVKPADLFPTPITEEPECQITARDTIKDLENIQCDEKACYVKVEHESDILKVFKGKMTYQEIY</sequence>
<dbReference type="PROSITE" id="PS00092">
    <property type="entry name" value="N6_MTASE"/>
    <property type="match status" value="1"/>
</dbReference>
<dbReference type="AlphaFoldDB" id="Q6UQ63"/>
<feature type="domain" description="Type II methyltransferase M.TaqI-like" evidence="8">
    <location>
        <begin position="111"/>
        <end position="285"/>
    </location>
</feature>
<dbReference type="PANTHER" id="PTHR10629:SF52">
    <property type="entry name" value="DNA (CYTOSINE-5)-METHYLTRANSFERASE 1"/>
    <property type="match status" value="1"/>
</dbReference>
<dbReference type="GO" id="GO:0009307">
    <property type="term" value="P:DNA restriction-modification system"/>
    <property type="evidence" value="ECO:0007669"/>
    <property type="project" value="UniProtKB-KW"/>
</dbReference>
<dbReference type="Pfam" id="PF07669">
    <property type="entry name" value="Eco57I"/>
    <property type="match status" value="1"/>
</dbReference>
<dbReference type="InterPro" id="IPR025931">
    <property type="entry name" value="TaqI_C"/>
</dbReference>
<feature type="domain" description="TaqI-like C-terminal specificity" evidence="9">
    <location>
        <begin position="394"/>
        <end position="512"/>
    </location>
</feature>
<dbReference type="SMR" id="Q6UQ63"/>
<reference evidence="10" key="1">
    <citation type="journal article" date="2004" name="J. Mol. Biol.">
        <title>Engineering strand-specific DNA nicking enzymes from the type IIS restriction endonucleases BsaI, BsmBI, and BsmAI.</title>
        <authorList>
            <person name="Zhu Z."/>
            <person name="Samuelson J.C."/>
            <person name="Zhou J."/>
            <person name="Dore A."/>
            <person name="Xu S.Y."/>
        </authorList>
    </citation>
    <scope>NUCLEOTIDE SEQUENCE</scope>
</reference>
<dbReference type="EC" id="2.1.1.37" evidence="7"/>
<dbReference type="Gene3D" id="3.40.50.150">
    <property type="entry name" value="Vaccinia Virus protein VP39"/>
    <property type="match status" value="2"/>
</dbReference>
<dbReference type="SUPFAM" id="SSF53335">
    <property type="entry name" value="S-adenosyl-L-methionine-dependent methyltransferases"/>
    <property type="match status" value="3"/>
</dbReference>
<keyword evidence="4" id="KW-0680">Restriction system</keyword>
<dbReference type="PRINTS" id="PR00105">
    <property type="entry name" value="C5METTRFRASE"/>
</dbReference>
<dbReference type="InterPro" id="IPR002052">
    <property type="entry name" value="DNA_methylase_N6_adenine_CS"/>
</dbReference>
<evidence type="ECO:0000256" key="1">
    <source>
        <dbReference type="ARBA" id="ARBA00022603"/>
    </source>
</evidence>
<keyword evidence="2 5" id="KW-0808">Transferase</keyword>
<evidence type="ECO:0000256" key="7">
    <source>
        <dbReference type="RuleBase" id="RU000417"/>
    </source>
</evidence>
<dbReference type="InterPro" id="IPR011639">
    <property type="entry name" value="MethylTrfase_TaqI-like_dom"/>
</dbReference>
<dbReference type="GO" id="GO:0032259">
    <property type="term" value="P:methylation"/>
    <property type="evidence" value="ECO:0007669"/>
    <property type="project" value="UniProtKB-KW"/>
</dbReference>